<proteinExistence type="predicted"/>
<evidence type="ECO:0000256" key="13">
    <source>
        <dbReference type="ARBA" id="ARBA00023157"/>
    </source>
</evidence>
<keyword evidence="5" id="KW-0812">Transmembrane</keyword>
<evidence type="ECO:0000256" key="16">
    <source>
        <dbReference type="SAM" id="MobiDB-lite"/>
    </source>
</evidence>
<evidence type="ECO:0000256" key="10">
    <source>
        <dbReference type="ARBA" id="ARBA00022989"/>
    </source>
</evidence>
<keyword evidence="4" id="KW-0808">Transferase</keyword>
<evidence type="ECO:0000313" key="18">
    <source>
        <dbReference type="EMBL" id="SVC81443.1"/>
    </source>
</evidence>
<feature type="domain" description="ALK/LTK-like glycine-rich" evidence="17">
    <location>
        <begin position="73"/>
        <end position="299"/>
    </location>
</feature>
<evidence type="ECO:0000256" key="1">
    <source>
        <dbReference type="ARBA" id="ARBA00004251"/>
    </source>
</evidence>
<keyword evidence="12" id="KW-0829">Tyrosine-protein kinase</keyword>
<evidence type="ECO:0000256" key="3">
    <source>
        <dbReference type="ARBA" id="ARBA00022475"/>
    </source>
</evidence>
<keyword evidence="13" id="KW-1015">Disulfide bond</keyword>
<comment type="subcellular location">
    <subcellularLocation>
        <location evidence="1">Cell membrane</location>
        <topology evidence="1">Single-pass type I membrane protein</topology>
    </subcellularLocation>
</comment>
<accession>A0A382Q795</accession>
<evidence type="ECO:0000256" key="5">
    <source>
        <dbReference type="ARBA" id="ARBA00022692"/>
    </source>
</evidence>
<evidence type="ECO:0000256" key="14">
    <source>
        <dbReference type="ARBA" id="ARBA00023170"/>
    </source>
</evidence>
<evidence type="ECO:0000256" key="7">
    <source>
        <dbReference type="ARBA" id="ARBA00022741"/>
    </source>
</evidence>
<protein>
    <recommendedName>
        <fullName evidence="2">receptor protein-tyrosine kinase</fullName>
        <ecNumber evidence="2">2.7.10.1</ecNumber>
    </recommendedName>
</protein>
<feature type="compositionally biased region" description="Low complexity" evidence="16">
    <location>
        <begin position="277"/>
        <end position="289"/>
    </location>
</feature>
<dbReference type="EC" id="2.7.10.1" evidence="2"/>
<name>A0A382Q795_9ZZZZ</name>
<keyword evidence="14" id="KW-0675">Receptor</keyword>
<dbReference type="GO" id="GO:0005524">
    <property type="term" value="F:ATP binding"/>
    <property type="evidence" value="ECO:0007669"/>
    <property type="project" value="UniProtKB-KW"/>
</dbReference>
<evidence type="ECO:0000256" key="11">
    <source>
        <dbReference type="ARBA" id="ARBA00023136"/>
    </source>
</evidence>
<keyword evidence="8" id="KW-0418">Kinase</keyword>
<evidence type="ECO:0000256" key="8">
    <source>
        <dbReference type="ARBA" id="ARBA00022777"/>
    </source>
</evidence>
<keyword evidence="6" id="KW-0732">Signal</keyword>
<evidence type="ECO:0000259" key="17">
    <source>
        <dbReference type="Pfam" id="PF12810"/>
    </source>
</evidence>
<gene>
    <name evidence="18" type="ORF">METZ01_LOCUS334297</name>
</gene>
<organism evidence="18">
    <name type="scientific">marine metagenome</name>
    <dbReference type="NCBI Taxonomy" id="408172"/>
    <lineage>
        <taxon>unclassified sequences</taxon>
        <taxon>metagenomes</taxon>
        <taxon>ecological metagenomes</taxon>
    </lineage>
</organism>
<evidence type="ECO:0000256" key="15">
    <source>
        <dbReference type="ARBA" id="ARBA00023180"/>
    </source>
</evidence>
<dbReference type="EMBL" id="UINC01112469">
    <property type="protein sequence ID" value="SVC81443.1"/>
    <property type="molecule type" value="Genomic_DNA"/>
</dbReference>
<keyword evidence="3" id="KW-1003">Cell membrane</keyword>
<evidence type="ECO:0000256" key="9">
    <source>
        <dbReference type="ARBA" id="ARBA00022840"/>
    </source>
</evidence>
<evidence type="ECO:0000256" key="6">
    <source>
        <dbReference type="ARBA" id="ARBA00022729"/>
    </source>
</evidence>
<dbReference type="PANTHER" id="PTHR31535:SF3">
    <property type="entry name" value="REGULATORY PROTEIN ZESTE"/>
    <property type="match status" value="1"/>
</dbReference>
<evidence type="ECO:0000256" key="12">
    <source>
        <dbReference type="ARBA" id="ARBA00023137"/>
    </source>
</evidence>
<dbReference type="AlphaFoldDB" id="A0A382Q795"/>
<dbReference type="InterPro" id="IPR055163">
    <property type="entry name" value="ALK/LTK-like_GRD"/>
</dbReference>
<evidence type="ECO:0000256" key="2">
    <source>
        <dbReference type="ARBA" id="ARBA00011902"/>
    </source>
</evidence>
<evidence type="ECO:0000256" key="4">
    <source>
        <dbReference type="ARBA" id="ARBA00022679"/>
    </source>
</evidence>
<feature type="non-terminal residue" evidence="18">
    <location>
        <position position="319"/>
    </location>
</feature>
<dbReference type="Pfam" id="PF12810">
    <property type="entry name" value="ALK_LTK_GRD"/>
    <property type="match status" value="1"/>
</dbReference>
<sequence length="319" mass="31072">MNKTIQKYFFIMLAAVLLHPLVLAQTTVTFTNAAATGRNGPTQAQVNTAYDGTTLDDDVTVSSGIQLWTVPATGTYTIEVWGAEGGGPPTNYTNNIPGKGARMKGDFSLDQGDVLKILVGQAGLRYTHDGTGGGGTFVALSNNTALIVAGGGGGSGYSGTYAVGMDAVTTTSGTAGSGYTNNTGGTNGNGGTATAWAGNGAGFTGNGGGSTSTGSPYAMSFINGGVGGNQGTNSMFGSFGGGGGTHGAGWGGGGGGGYSGGAGATSSQYGGGGGGSYNSSSTNTSSQAGVREGHGQVVITYCTGFCFESAAVVANNNYV</sequence>
<reference evidence="18" key="1">
    <citation type="submission" date="2018-05" db="EMBL/GenBank/DDBJ databases">
        <authorList>
            <person name="Lanie J.A."/>
            <person name="Ng W.-L."/>
            <person name="Kazmierczak K.M."/>
            <person name="Andrzejewski T.M."/>
            <person name="Davidsen T.M."/>
            <person name="Wayne K.J."/>
            <person name="Tettelin H."/>
            <person name="Glass J.I."/>
            <person name="Rusch D."/>
            <person name="Podicherti R."/>
            <person name="Tsui H.-C.T."/>
            <person name="Winkler M.E."/>
        </authorList>
    </citation>
    <scope>NUCLEOTIDE SEQUENCE</scope>
</reference>
<dbReference type="GO" id="GO:0005886">
    <property type="term" value="C:plasma membrane"/>
    <property type="evidence" value="ECO:0007669"/>
    <property type="project" value="UniProtKB-SubCell"/>
</dbReference>
<dbReference type="PANTHER" id="PTHR31535">
    <property type="match status" value="1"/>
</dbReference>
<keyword evidence="7" id="KW-0547">Nucleotide-binding</keyword>
<keyword evidence="11" id="KW-0472">Membrane</keyword>
<dbReference type="GO" id="GO:0004714">
    <property type="term" value="F:transmembrane receptor protein tyrosine kinase activity"/>
    <property type="evidence" value="ECO:0007669"/>
    <property type="project" value="UniProtKB-EC"/>
</dbReference>
<keyword evidence="10" id="KW-1133">Transmembrane helix</keyword>
<feature type="region of interest" description="Disordered" evidence="16">
    <location>
        <begin position="270"/>
        <end position="289"/>
    </location>
</feature>
<keyword evidence="9" id="KW-0067">ATP-binding</keyword>
<keyword evidence="15" id="KW-0325">Glycoprotein</keyword>